<name>A0ABY6MZN5_9ALTE</name>
<dbReference type="RefSeq" id="WP_265046795.1">
    <property type="nucleotide sequence ID" value="NZ_CP100390.1"/>
</dbReference>
<keyword evidence="1" id="KW-0175">Coiled coil</keyword>
<evidence type="ECO:0000313" key="2">
    <source>
        <dbReference type="EMBL" id="UZE95306.1"/>
    </source>
</evidence>
<evidence type="ECO:0000313" key="3">
    <source>
        <dbReference type="Proteomes" id="UP001163739"/>
    </source>
</evidence>
<organism evidence="2 3">
    <name type="scientific">Alkalimarinus alittae</name>
    <dbReference type="NCBI Taxonomy" id="2961619"/>
    <lineage>
        <taxon>Bacteria</taxon>
        <taxon>Pseudomonadati</taxon>
        <taxon>Pseudomonadota</taxon>
        <taxon>Gammaproteobacteria</taxon>
        <taxon>Alteromonadales</taxon>
        <taxon>Alteromonadaceae</taxon>
        <taxon>Alkalimarinus</taxon>
    </lineage>
</organism>
<dbReference type="EMBL" id="CP100390">
    <property type="protein sequence ID" value="UZE95306.1"/>
    <property type="molecule type" value="Genomic_DNA"/>
</dbReference>
<proteinExistence type="predicted"/>
<sequence length="87" mass="9820">MSERNKNFEDIVDELKQERDELRVKLKLAKMDAGDEWEKVESQLEKLEAKAKEIGSATAEASKEIGAAAKLLAEEVRDGFKSIAKHF</sequence>
<reference evidence="2" key="1">
    <citation type="submission" date="2022-06" db="EMBL/GenBank/DDBJ databases">
        <title>Alkalimarinus sp. nov., isolated from gut of a Alitta virens.</title>
        <authorList>
            <person name="Yang A.I."/>
            <person name="Shin N.-R."/>
        </authorList>
    </citation>
    <scope>NUCLEOTIDE SEQUENCE</scope>
    <source>
        <strain evidence="2">A2M4</strain>
    </source>
</reference>
<feature type="coiled-coil region" evidence="1">
    <location>
        <begin position="5"/>
        <end position="64"/>
    </location>
</feature>
<accession>A0ABY6MZN5</accession>
<protein>
    <submittedName>
        <fullName evidence="2">Uncharacterized protein</fullName>
    </submittedName>
</protein>
<dbReference type="Proteomes" id="UP001163739">
    <property type="component" value="Chromosome"/>
</dbReference>
<keyword evidence="3" id="KW-1185">Reference proteome</keyword>
<evidence type="ECO:0000256" key="1">
    <source>
        <dbReference type="SAM" id="Coils"/>
    </source>
</evidence>
<gene>
    <name evidence="2" type="ORF">NKI27_14720</name>
</gene>